<reference evidence="2" key="1">
    <citation type="submission" date="2019-06" db="EMBL/GenBank/DDBJ databases">
        <authorList>
            <person name="Murdoch R.W."/>
            <person name="Fathepure B."/>
        </authorList>
    </citation>
    <scope>NUCLEOTIDE SEQUENCE</scope>
</reference>
<sequence length="108" mass="11477">MFLPGERRGDELRTLLGAGTARAGDSGDGPVDVLLRPDDVTLAADGDTNAAVEWSRYEGGTRLYAARLDDGPLLKVRTNHETHLAPGERVSARITAGHPLAAFPRESA</sequence>
<dbReference type="AlphaFoldDB" id="A0A5B8RHS5"/>
<dbReference type="InterPro" id="IPR013611">
    <property type="entry name" value="Transp-assoc_OB_typ2"/>
</dbReference>
<accession>A0A5B8RHS5</accession>
<dbReference type="GO" id="GO:0022857">
    <property type="term" value="F:transmembrane transporter activity"/>
    <property type="evidence" value="ECO:0007669"/>
    <property type="project" value="InterPro"/>
</dbReference>
<organism evidence="2">
    <name type="scientific">uncultured organism</name>
    <dbReference type="NCBI Taxonomy" id="155900"/>
    <lineage>
        <taxon>unclassified sequences</taxon>
        <taxon>environmental samples</taxon>
    </lineage>
</organism>
<proteinExistence type="predicted"/>
<protein>
    <recommendedName>
        <fullName evidence="1">Transport-associated OB type 2 domain-containing protein</fullName>
    </recommendedName>
</protein>
<dbReference type="InterPro" id="IPR008995">
    <property type="entry name" value="Mo/tungstate-bd_C_term_dom"/>
</dbReference>
<dbReference type="GO" id="GO:0005524">
    <property type="term" value="F:ATP binding"/>
    <property type="evidence" value="ECO:0007669"/>
    <property type="project" value="InterPro"/>
</dbReference>
<gene>
    <name evidence="2" type="ORF">KBTEX_03507</name>
</gene>
<evidence type="ECO:0000313" key="2">
    <source>
        <dbReference type="EMBL" id="QEA07162.1"/>
    </source>
</evidence>
<evidence type="ECO:0000259" key="1">
    <source>
        <dbReference type="Pfam" id="PF08402"/>
    </source>
</evidence>
<dbReference type="Pfam" id="PF08402">
    <property type="entry name" value="TOBE_2"/>
    <property type="match status" value="1"/>
</dbReference>
<name>A0A5B8RHS5_9ZZZZ</name>
<dbReference type="EMBL" id="MN079209">
    <property type="protein sequence ID" value="QEA07162.1"/>
    <property type="molecule type" value="Genomic_DNA"/>
</dbReference>
<feature type="domain" description="Transport-associated OB type 2" evidence="1">
    <location>
        <begin position="33"/>
        <end position="98"/>
    </location>
</feature>
<dbReference type="SUPFAM" id="SSF50331">
    <property type="entry name" value="MOP-like"/>
    <property type="match status" value="1"/>
</dbReference>